<dbReference type="AlphaFoldDB" id="A0A7C3DD78"/>
<name>A0A7C3DD78_MEIRU</name>
<comment type="caution">
    <text evidence="1">The sequence shown here is derived from an EMBL/GenBank/DDBJ whole genome shotgun (WGS) entry which is preliminary data.</text>
</comment>
<reference evidence="1" key="1">
    <citation type="journal article" date="2020" name="mSystems">
        <title>Genome- and Community-Level Interaction Insights into Carbon Utilization and Element Cycling Functions of Hydrothermarchaeota in Hydrothermal Sediment.</title>
        <authorList>
            <person name="Zhou Z."/>
            <person name="Liu Y."/>
            <person name="Xu W."/>
            <person name="Pan J."/>
            <person name="Luo Z.H."/>
            <person name="Li M."/>
        </authorList>
    </citation>
    <scope>NUCLEOTIDE SEQUENCE [LARGE SCALE GENOMIC DNA]</scope>
    <source>
        <strain evidence="1">SpSt-524</strain>
    </source>
</reference>
<gene>
    <name evidence="1" type="ORF">ENS82_07690</name>
</gene>
<proteinExistence type="predicted"/>
<evidence type="ECO:0000313" key="1">
    <source>
        <dbReference type="EMBL" id="HFG20586.1"/>
    </source>
</evidence>
<dbReference type="EMBL" id="DSWI01000016">
    <property type="protein sequence ID" value="HFG20586.1"/>
    <property type="molecule type" value="Genomic_DNA"/>
</dbReference>
<organism evidence="1">
    <name type="scientific">Meiothermus ruber</name>
    <dbReference type="NCBI Taxonomy" id="277"/>
    <lineage>
        <taxon>Bacteria</taxon>
        <taxon>Thermotogati</taxon>
        <taxon>Deinococcota</taxon>
        <taxon>Deinococci</taxon>
        <taxon>Thermales</taxon>
        <taxon>Thermaceae</taxon>
        <taxon>Meiothermus</taxon>
    </lineage>
</organism>
<sequence>MDDKKLNPLRLVLLAALVGYFAFLFTRPQPEEPLVTQVSAPAPATIPAPTATTPTPANCLGQITQVTQGANEIRLTITGAAERILVYTDQGNITASTSETGSAGEYRIRTPGPATAVQLDDCPVLNLR</sequence>
<accession>A0A7C3DD78</accession>
<protein>
    <submittedName>
        <fullName evidence="1">Uncharacterized protein</fullName>
    </submittedName>
</protein>